<dbReference type="PROSITE" id="PS50871">
    <property type="entry name" value="C1Q"/>
    <property type="match status" value="1"/>
</dbReference>
<feature type="chain" id="PRO_5035823454" evidence="3">
    <location>
        <begin position="20"/>
        <end position="197"/>
    </location>
</feature>
<dbReference type="SMART" id="SM00110">
    <property type="entry name" value="C1Q"/>
    <property type="match status" value="1"/>
</dbReference>
<comment type="subcellular location">
    <subcellularLocation>
        <location evidence="1">Secreted</location>
    </subcellularLocation>
</comment>
<evidence type="ECO:0000313" key="6">
    <source>
        <dbReference type="Proteomes" id="UP000683360"/>
    </source>
</evidence>
<evidence type="ECO:0000256" key="2">
    <source>
        <dbReference type="ARBA" id="ARBA00022525"/>
    </source>
</evidence>
<organism evidence="5 6">
    <name type="scientific">Mytilus edulis</name>
    <name type="common">Blue mussel</name>
    <dbReference type="NCBI Taxonomy" id="6550"/>
    <lineage>
        <taxon>Eukaryota</taxon>
        <taxon>Metazoa</taxon>
        <taxon>Spiralia</taxon>
        <taxon>Lophotrochozoa</taxon>
        <taxon>Mollusca</taxon>
        <taxon>Bivalvia</taxon>
        <taxon>Autobranchia</taxon>
        <taxon>Pteriomorphia</taxon>
        <taxon>Mytilida</taxon>
        <taxon>Mytiloidea</taxon>
        <taxon>Mytilidae</taxon>
        <taxon>Mytilinae</taxon>
        <taxon>Mytilus</taxon>
    </lineage>
</organism>
<dbReference type="PANTHER" id="PTHR15427:SF33">
    <property type="entry name" value="COLLAGEN IV NC1 DOMAIN-CONTAINING PROTEIN"/>
    <property type="match status" value="1"/>
</dbReference>
<evidence type="ECO:0000259" key="4">
    <source>
        <dbReference type="PROSITE" id="PS50871"/>
    </source>
</evidence>
<dbReference type="InterPro" id="IPR001073">
    <property type="entry name" value="C1q_dom"/>
</dbReference>
<keyword evidence="2" id="KW-0964">Secreted</keyword>
<keyword evidence="3" id="KW-0732">Signal</keyword>
<dbReference type="GO" id="GO:0005581">
    <property type="term" value="C:collagen trimer"/>
    <property type="evidence" value="ECO:0007669"/>
    <property type="project" value="UniProtKB-KW"/>
</dbReference>
<dbReference type="InterPro" id="IPR008983">
    <property type="entry name" value="Tumour_necrosis_fac-like_dom"/>
</dbReference>
<dbReference type="AlphaFoldDB" id="A0A8S3RWF5"/>
<dbReference type="SUPFAM" id="SSF49842">
    <property type="entry name" value="TNF-like"/>
    <property type="match status" value="1"/>
</dbReference>
<accession>A0A8S3RWF5</accession>
<comment type="caution">
    <text evidence="5">The sequence shown here is derived from an EMBL/GenBank/DDBJ whole genome shotgun (WGS) entry which is preliminary data.</text>
</comment>
<protein>
    <submittedName>
        <fullName evidence="5">COL8A</fullName>
    </submittedName>
</protein>
<gene>
    <name evidence="5" type="ORF">MEDL_25132</name>
</gene>
<proteinExistence type="predicted"/>
<evidence type="ECO:0000256" key="1">
    <source>
        <dbReference type="ARBA" id="ARBA00004613"/>
    </source>
</evidence>
<feature type="domain" description="C1q" evidence="4">
    <location>
        <begin position="59"/>
        <end position="197"/>
    </location>
</feature>
<dbReference type="InterPro" id="IPR050392">
    <property type="entry name" value="Collagen/C1q_domain"/>
</dbReference>
<dbReference type="Pfam" id="PF00386">
    <property type="entry name" value="C1q"/>
    <property type="match status" value="1"/>
</dbReference>
<reference evidence="5" key="1">
    <citation type="submission" date="2021-03" db="EMBL/GenBank/DDBJ databases">
        <authorList>
            <person name="Bekaert M."/>
        </authorList>
    </citation>
    <scope>NUCLEOTIDE SEQUENCE</scope>
</reference>
<dbReference type="PANTHER" id="PTHR15427">
    <property type="entry name" value="EMILIN ELASTIN MICROFIBRIL INTERFACE-LOCATED PROTEIN ELASTIN MICROFIBRIL INTERFACER"/>
    <property type="match status" value="1"/>
</dbReference>
<dbReference type="EMBL" id="CAJPWZ010001253">
    <property type="protein sequence ID" value="CAG2211067.1"/>
    <property type="molecule type" value="Genomic_DNA"/>
</dbReference>
<dbReference type="OrthoDB" id="6160897at2759"/>
<dbReference type="Gene3D" id="2.60.120.40">
    <property type="match status" value="1"/>
</dbReference>
<evidence type="ECO:0000256" key="3">
    <source>
        <dbReference type="SAM" id="SignalP"/>
    </source>
</evidence>
<sequence>MFHAIYFLLGVVFAYGVNTKSIQNETVDEGKFVTFDMLDYWKRNMTDYIRNMFEQNNIKERKRVFFHAKMSASDITYNANSIVKFGTVLYNEGNHFNPGDSVFVSPVSGVYLFSWTTQSKQGKAVITELRVDNNVKETLNANLGSAVGHLSVTRVVITKVSENDHIWIQTSGEYSEHVFDYDYRSQSSFTGVLLFST</sequence>
<keyword evidence="6" id="KW-1185">Reference proteome</keyword>
<feature type="signal peptide" evidence="3">
    <location>
        <begin position="1"/>
        <end position="19"/>
    </location>
</feature>
<dbReference type="Proteomes" id="UP000683360">
    <property type="component" value="Unassembled WGS sequence"/>
</dbReference>
<name>A0A8S3RWF5_MYTED</name>
<dbReference type="PRINTS" id="PR00007">
    <property type="entry name" value="COMPLEMNTC1Q"/>
</dbReference>
<evidence type="ECO:0000313" key="5">
    <source>
        <dbReference type="EMBL" id="CAG2211067.1"/>
    </source>
</evidence>